<proteinExistence type="predicted"/>
<name>A0A1S4A9K2_TOBAC</name>
<dbReference type="GeneID" id="107795234"/>
<dbReference type="OMA" id="KCFITEG"/>
<dbReference type="Proteomes" id="UP000790787">
    <property type="component" value="Chromosome 4"/>
</dbReference>
<reference evidence="1" key="1">
    <citation type="journal article" date="2014" name="Nat. Commun.">
        <title>The tobacco genome sequence and its comparison with those of tomato and potato.</title>
        <authorList>
            <person name="Sierro N."/>
            <person name="Battey J.N."/>
            <person name="Ouadi S."/>
            <person name="Bakaher N."/>
            <person name="Bovet L."/>
            <person name="Willig A."/>
            <person name="Goepfert S."/>
            <person name="Peitsch M.C."/>
            <person name="Ivanov N.V."/>
        </authorList>
    </citation>
    <scope>NUCLEOTIDE SEQUENCE [LARGE SCALE GENOMIC DNA]</scope>
</reference>
<dbReference type="KEGG" id="nta:107795234"/>
<accession>A0A1S4A9K2</accession>
<organism evidence="1 2">
    <name type="scientific">Nicotiana tabacum</name>
    <name type="common">Common tobacco</name>
    <dbReference type="NCBI Taxonomy" id="4097"/>
    <lineage>
        <taxon>Eukaryota</taxon>
        <taxon>Viridiplantae</taxon>
        <taxon>Streptophyta</taxon>
        <taxon>Embryophyta</taxon>
        <taxon>Tracheophyta</taxon>
        <taxon>Spermatophyta</taxon>
        <taxon>Magnoliopsida</taxon>
        <taxon>eudicotyledons</taxon>
        <taxon>Gunneridae</taxon>
        <taxon>Pentapetalae</taxon>
        <taxon>asterids</taxon>
        <taxon>lamiids</taxon>
        <taxon>Solanales</taxon>
        <taxon>Solanaceae</taxon>
        <taxon>Nicotianoideae</taxon>
        <taxon>Nicotianeae</taxon>
        <taxon>Nicotiana</taxon>
    </lineage>
</organism>
<dbReference type="OrthoDB" id="1305530at2759"/>
<dbReference type="PaxDb" id="4097-A0A1S4A9K2"/>
<keyword evidence="1" id="KW-1185">Reference proteome</keyword>
<dbReference type="RefSeq" id="XP_016473315.1">
    <property type="nucleotide sequence ID" value="XM_016617829.1"/>
</dbReference>
<evidence type="ECO:0000313" key="2">
    <source>
        <dbReference type="RefSeq" id="XP_016473315.1"/>
    </source>
</evidence>
<reference evidence="2" key="2">
    <citation type="submission" date="2025-08" db="UniProtKB">
        <authorList>
            <consortium name="RefSeq"/>
        </authorList>
    </citation>
    <scope>IDENTIFICATION</scope>
    <source>
        <tissue evidence="2">Leaf</tissue>
    </source>
</reference>
<dbReference type="AlphaFoldDB" id="A0A1S4A9K2"/>
<dbReference type="RefSeq" id="XP_016473315.1">
    <property type="nucleotide sequence ID" value="XM_016617829.2"/>
</dbReference>
<sequence>MFEEGLVVDYPNSDQYELVTVGKLAKQEAYIFHIFSSEGSGVWHEFQFSMKFFDCLALIGKPVYVHNSLHWLRVDGRVLGFDTKREEAKILDLPEFISHQDSIRRKYIISPGSNTWLGMTQGLLTLVYCLNKSIVIATNDYVSNNWRVSDTMDNFMKAPNGCDYRYGFPIWIDSGPVLFLGEDRFLYGHDSKMSRFKITAVFDKHYMIYHRLCRYFEPSLANVQKTPSDIVRSKHLSAVTATLDELKCFITEGTN</sequence>
<gene>
    <name evidence="2" type="primary">LOC107795234</name>
</gene>
<evidence type="ECO:0000313" key="1">
    <source>
        <dbReference type="Proteomes" id="UP000790787"/>
    </source>
</evidence>
<protein>
    <submittedName>
        <fullName evidence="2">Uncharacterized protein LOC107795234</fullName>
    </submittedName>
</protein>